<reference evidence="2" key="2">
    <citation type="submission" date="2018-07" db="EMBL/GenBank/DDBJ databases">
        <authorList>
            <consortium name="NCBI Pathogen Detection Project"/>
        </authorList>
    </citation>
    <scope>NUCLEOTIDE SEQUENCE</scope>
    <source>
        <strain evidence="2">23-88</strain>
    </source>
</reference>
<evidence type="ECO:0000256" key="1">
    <source>
        <dbReference type="SAM" id="MobiDB-lite"/>
    </source>
</evidence>
<feature type="region of interest" description="Disordered" evidence="1">
    <location>
        <begin position="167"/>
        <end position="199"/>
    </location>
</feature>
<sequence>MRFFKNTAWPCITVIVACISWVLVNGDKVVDNVHAFRTWYGTSKALEGRWNNSTEFDIDPPEWLTNQKDFVEVRITLEDSVVDGTISSGKLRKIFPYDYVLLTGEKRGFRDTLDAYAFDYVLGKKIYFGSFVLSREGERLYVVADETAQKYFPKESILLKVSDDAFPNLKNDKLSNEKSETNENPPIRRVSPNHKDSNQ</sequence>
<comment type="caution">
    <text evidence="2">The sequence shown here is derived from an EMBL/GenBank/DDBJ whole genome shotgun (WGS) entry which is preliminary data.</text>
</comment>
<accession>A0A730WJW4</accession>
<organism evidence="2">
    <name type="scientific">Salmonella enterica subsp. houtenae serovar 1,40:z4,z32:-</name>
    <dbReference type="NCBI Taxonomy" id="1967604"/>
    <lineage>
        <taxon>Bacteria</taxon>
        <taxon>Pseudomonadati</taxon>
        <taxon>Pseudomonadota</taxon>
        <taxon>Gammaproteobacteria</taxon>
        <taxon>Enterobacterales</taxon>
        <taxon>Enterobacteriaceae</taxon>
        <taxon>Salmonella</taxon>
    </lineage>
</organism>
<protein>
    <recommendedName>
        <fullName evidence="3">Lipoprotein</fullName>
    </recommendedName>
</protein>
<reference evidence="2" key="1">
    <citation type="journal article" date="2018" name="Genome Biol.">
        <title>SKESA: strategic k-mer extension for scrupulous assemblies.</title>
        <authorList>
            <person name="Souvorov A."/>
            <person name="Agarwala R."/>
            <person name="Lipman D.J."/>
        </authorList>
    </citation>
    <scope>NUCLEOTIDE SEQUENCE</scope>
    <source>
        <strain evidence="2">23-88</strain>
    </source>
</reference>
<name>A0A730WJW4_SALHO</name>
<feature type="compositionally biased region" description="Basic and acidic residues" evidence="1">
    <location>
        <begin position="170"/>
        <end position="181"/>
    </location>
</feature>
<evidence type="ECO:0000313" key="2">
    <source>
        <dbReference type="EMBL" id="HAE4188581.1"/>
    </source>
</evidence>
<dbReference type="EMBL" id="DAARWD010000005">
    <property type="protein sequence ID" value="HAE4188581.1"/>
    <property type="molecule type" value="Genomic_DNA"/>
</dbReference>
<proteinExistence type="predicted"/>
<gene>
    <name evidence="2" type="ORF">GND90_001535</name>
</gene>
<evidence type="ECO:0008006" key="3">
    <source>
        <dbReference type="Google" id="ProtNLM"/>
    </source>
</evidence>
<dbReference type="AlphaFoldDB" id="A0A730WJW4"/>
<dbReference type="PROSITE" id="PS51257">
    <property type="entry name" value="PROKAR_LIPOPROTEIN"/>
    <property type="match status" value="1"/>
</dbReference>